<dbReference type="EMBL" id="PKTG01000017">
    <property type="protein sequence ID" value="PLX19840.1"/>
    <property type="molecule type" value="Genomic_DNA"/>
</dbReference>
<evidence type="ECO:0000313" key="3">
    <source>
        <dbReference type="EMBL" id="PLX19840.1"/>
    </source>
</evidence>
<organism evidence="3 4">
    <name type="scientific">Muiribacterium halophilum</name>
    <dbReference type="NCBI Taxonomy" id="2053465"/>
    <lineage>
        <taxon>Bacteria</taxon>
        <taxon>Candidatus Muiribacteriota</taxon>
        <taxon>Candidatus Muiribacteriia</taxon>
        <taxon>Candidatus Muiribacteriales</taxon>
        <taxon>Candidatus Muiribacteriaceae</taxon>
        <taxon>Candidatus Muiribacterium</taxon>
    </lineage>
</organism>
<dbReference type="Gene3D" id="3.40.50.2300">
    <property type="match status" value="1"/>
</dbReference>
<dbReference type="PANTHER" id="PTHR43428">
    <property type="entry name" value="ARSENATE REDUCTASE"/>
    <property type="match status" value="1"/>
</dbReference>
<feature type="domain" description="Phosphotyrosine protein phosphatase I" evidence="2">
    <location>
        <begin position="3"/>
        <end position="138"/>
    </location>
</feature>
<dbReference type="Pfam" id="PF01451">
    <property type="entry name" value="LMWPc"/>
    <property type="match status" value="1"/>
</dbReference>
<evidence type="ECO:0000256" key="1">
    <source>
        <dbReference type="ARBA" id="ARBA00022849"/>
    </source>
</evidence>
<keyword evidence="1" id="KW-0059">Arsenical resistance</keyword>
<name>A0A2N5ZMD1_MUIH1</name>
<accession>A0A2N5ZMD1</accession>
<dbReference type="SUPFAM" id="SSF52788">
    <property type="entry name" value="Phosphotyrosine protein phosphatases I"/>
    <property type="match status" value="1"/>
</dbReference>
<comment type="caution">
    <text evidence="3">The sequence shown here is derived from an EMBL/GenBank/DDBJ whole genome shotgun (WGS) entry which is preliminary data.</text>
</comment>
<dbReference type="PANTHER" id="PTHR43428:SF1">
    <property type="entry name" value="ARSENATE REDUCTASE"/>
    <property type="match status" value="1"/>
</dbReference>
<proteinExistence type="predicted"/>
<protein>
    <recommendedName>
        <fullName evidence="2">Phosphotyrosine protein phosphatase I domain-containing protein</fullName>
    </recommendedName>
</protein>
<dbReference type="AlphaFoldDB" id="A0A2N5ZMD1"/>
<reference evidence="3 4" key="1">
    <citation type="submission" date="2017-11" db="EMBL/GenBank/DDBJ databases">
        <title>Genome-resolved metagenomics identifies genetic mobility, metabolic interactions, and unexpected diversity in perchlorate-reducing communities.</title>
        <authorList>
            <person name="Barnum T.P."/>
            <person name="Figueroa I.A."/>
            <person name="Carlstrom C.I."/>
            <person name="Lucas L.N."/>
            <person name="Engelbrektson A.L."/>
            <person name="Coates J.D."/>
        </authorList>
    </citation>
    <scope>NUCLEOTIDE SEQUENCE [LARGE SCALE GENOMIC DNA]</scope>
    <source>
        <strain evidence="3">BM706</strain>
    </source>
</reference>
<dbReference type="SMART" id="SM00226">
    <property type="entry name" value="LMWPc"/>
    <property type="match status" value="1"/>
</dbReference>
<dbReference type="GO" id="GO:0046685">
    <property type="term" value="P:response to arsenic-containing substance"/>
    <property type="evidence" value="ECO:0007669"/>
    <property type="project" value="UniProtKB-KW"/>
</dbReference>
<sequence length="140" mass="15809">MKKKILFICTHNSCRSQMAEGLANRLLSDKVTASSAGTKKSKVDPYAIAVMKELGIDISANKSKTFEELKQKDFDLVVTVCDHAKENCPIFFGGEKIINNSFQDPPKIVNEKKITSEEGILDVYRRVRDDIKKFILKELL</sequence>
<dbReference type="InterPro" id="IPR023485">
    <property type="entry name" value="Ptyr_pPase"/>
</dbReference>
<evidence type="ECO:0000313" key="4">
    <source>
        <dbReference type="Proteomes" id="UP000234857"/>
    </source>
</evidence>
<dbReference type="CDD" id="cd16345">
    <property type="entry name" value="LMWP_ArsC"/>
    <property type="match status" value="1"/>
</dbReference>
<gene>
    <name evidence="3" type="ORF">C0601_00750</name>
</gene>
<dbReference type="Proteomes" id="UP000234857">
    <property type="component" value="Unassembled WGS sequence"/>
</dbReference>
<dbReference type="InterPro" id="IPR036196">
    <property type="entry name" value="Ptyr_pPase_sf"/>
</dbReference>
<evidence type="ECO:0000259" key="2">
    <source>
        <dbReference type="SMART" id="SM00226"/>
    </source>
</evidence>